<comment type="caution">
    <text evidence="3">The sequence shown here is derived from an EMBL/GenBank/DDBJ whole genome shotgun (WGS) entry which is preliminary data.</text>
</comment>
<dbReference type="Proteomes" id="UP000567826">
    <property type="component" value="Unassembled WGS sequence"/>
</dbReference>
<evidence type="ECO:0000259" key="2">
    <source>
        <dbReference type="PROSITE" id="PS50172"/>
    </source>
</evidence>
<evidence type="ECO:0000256" key="1">
    <source>
        <dbReference type="SAM" id="MobiDB-lite"/>
    </source>
</evidence>
<sequence>ISAFVEVWSSNRTENYSKTFEQQLLDMGAKVSKTLNKHVTHVIFKDGRLATWRKAQKMGVKIVSVLWVEKCRETGVHVDESLFPAVDTNEGLPLLIKKHKCMQPKDFVEKSPENDRKLQRRLDQMAKELAVQKIAINSETDVPVLLFEDNGSLIYSPVNKIKDQCSAMERRIKEMKEKRENLSPTASQMSQMPPSSSPGDCSLSTCVLTNSEDALIPGEQMEDCLNSSYDYLWGTDKLKRQKIDVVKYTCDTWTDIHVSRSTLVNSPSHSYEQKRLTPKQRDENEVSECHVTDGSCKVFNEQKNKHYGGLRKTRRLQKPTRTLVMTSMSSEEQNTVIQVVNKLGDFLFSDDVCETTSHVVTGSPRRTLNVMLGIACGCWIVSYEWVLWSLELGHWISEEPYELSSSFPAAPV</sequence>
<dbReference type="OrthoDB" id="2384350at2759"/>
<dbReference type="CDD" id="cd17716">
    <property type="entry name" value="BRCT_microcephalin_rpt1"/>
    <property type="match status" value="1"/>
</dbReference>
<feature type="region of interest" description="Disordered" evidence="1">
    <location>
        <begin position="178"/>
        <end position="200"/>
    </location>
</feature>
<gene>
    <name evidence="3" type="primary">Mcph1</name>
    <name evidence="3" type="ORF">NYCGRA_R08654</name>
</gene>
<dbReference type="Pfam" id="PF00533">
    <property type="entry name" value="BRCT"/>
    <property type="match status" value="1"/>
</dbReference>
<reference evidence="3 4" key="1">
    <citation type="submission" date="2019-09" db="EMBL/GenBank/DDBJ databases">
        <title>Bird 10,000 Genomes (B10K) Project - Family phase.</title>
        <authorList>
            <person name="Zhang G."/>
        </authorList>
    </citation>
    <scope>NUCLEOTIDE SEQUENCE [LARGE SCALE GENOMIC DNA]</scope>
    <source>
        <strain evidence="3">B10K-DU-001-56</strain>
        <tissue evidence="3">Muscle</tissue>
    </source>
</reference>
<dbReference type="AlphaFoldDB" id="A0A7L2FYE2"/>
<dbReference type="InterPro" id="IPR001357">
    <property type="entry name" value="BRCT_dom"/>
</dbReference>
<dbReference type="Pfam" id="PF12738">
    <property type="entry name" value="PTCB-BRCT"/>
    <property type="match status" value="1"/>
</dbReference>
<organism evidence="3 4">
    <name type="scientific">Nyctibius grandis</name>
    <name type="common">Great potoo</name>
    <dbReference type="NCBI Taxonomy" id="48427"/>
    <lineage>
        <taxon>Eukaryota</taxon>
        <taxon>Metazoa</taxon>
        <taxon>Chordata</taxon>
        <taxon>Craniata</taxon>
        <taxon>Vertebrata</taxon>
        <taxon>Euteleostomi</taxon>
        <taxon>Archelosauria</taxon>
        <taxon>Archosauria</taxon>
        <taxon>Dinosauria</taxon>
        <taxon>Saurischia</taxon>
        <taxon>Theropoda</taxon>
        <taxon>Coelurosauria</taxon>
        <taxon>Aves</taxon>
        <taxon>Neognathae</taxon>
        <taxon>Neoaves</taxon>
        <taxon>Strisores</taxon>
        <taxon>Caprimulgiformes</taxon>
        <taxon>Nyctibiidae</taxon>
        <taxon>Nyctibius</taxon>
    </lineage>
</organism>
<evidence type="ECO:0000313" key="4">
    <source>
        <dbReference type="Proteomes" id="UP000567826"/>
    </source>
</evidence>
<dbReference type="GO" id="GO:0000278">
    <property type="term" value="P:mitotic cell cycle"/>
    <property type="evidence" value="ECO:0007669"/>
    <property type="project" value="TreeGrafter"/>
</dbReference>
<evidence type="ECO:0000313" key="3">
    <source>
        <dbReference type="EMBL" id="NXQ79587.1"/>
    </source>
</evidence>
<protein>
    <submittedName>
        <fullName evidence="3">MCPH1 protein</fullName>
    </submittedName>
</protein>
<dbReference type="SUPFAM" id="SSF52113">
    <property type="entry name" value="BRCT domain"/>
    <property type="match status" value="2"/>
</dbReference>
<dbReference type="PANTHER" id="PTHR14625:SF3">
    <property type="entry name" value="MICROCEPHALIN"/>
    <property type="match status" value="1"/>
</dbReference>
<dbReference type="SMART" id="SM00292">
    <property type="entry name" value="BRCT"/>
    <property type="match status" value="2"/>
</dbReference>
<feature type="non-terminal residue" evidence="3">
    <location>
        <position position="412"/>
    </location>
</feature>
<dbReference type="CDD" id="cd17736">
    <property type="entry name" value="BRCT_microcephalin_rpt2"/>
    <property type="match status" value="1"/>
</dbReference>
<dbReference type="Gene3D" id="3.40.50.10190">
    <property type="entry name" value="BRCT domain"/>
    <property type="match status" value="2"/>
</dbReference>
<feature type="compositionally biased region" description="Low complexity" evidence="1">
    <location>
        <begin position="187"/>
        <end position="198"/>
    </location>
</feature>
<feature type="domain" description="BRCT" evidence="2">
    <location>
        <begin position="1"/>
        <end position="85"/>
    </location>
</feature>
<proteinExistence type="predicted"/>
<keyword evidence="4" id="KW-1185">Reference proteome</keyword>
<name>A0A7L2FYE2_NYCGR</name>
<dbReference type="FunFam" id="3.40.50.10190:FF:000047">
    <property type="entry name" value="Microcephalin"/>
    <property type="match status" value="1"/>
</dbReference>
<feature type="domain" description="BRCT" evidence="2">
    <location>
        <begin position="311"/>
        <end position="403"/>
    </location>
</feature>
<accession>A0A7L2FYE2</accession>
<dbReference type="EMBL" id="VWYG01001641">
    <property type="protein sequence ID" value="NXQ79587.1"/>
    <property type="molecule type" value="Genomic_DNA"/>
</dbReference>
<feature type="non-terminal residue" evidence="3">
    <location>
        <position position="1"/>
    </location>
</feature>
<dbReference type="InterPro" id="IPR036420">
    <property type="entry name" value="BRCT_dom_sf"/>
</dbReference>
<dbReference type="PROSITE" id="PS50172">
    <property type="entry name" value="BRCT"/>
    <property type="match status" value="2"/>
</dbReference>
<dbReference type="InterPro" id="IPR022047">
    <property type="entry name" value="Microcephalin-like"/>
</dbReference>
<dbReference type="PANTHER" id="PTHR14625">
    <property type="entry name" value="MICROCEPHALIN"/>
    <property type="match status" value="1"/>
</dbReference>